<reference evidence="2" key="1">
    <citation type="journal article" date="2015" name="Front. Microbiol.">
        <title>Combining genomic sequencing methods to explore viral diversity and reveal potential virus-host interactions.</title>
        <authorList>
            <person name="Chow C.E."/>
            <person name="Winget D.M."/>
            <person name="White R.A.III."/>
            <person name="Hallam S.J."/>
            <person name="Suttle C.A."/>
        </authorList>
    </citation>
    <scope>NUCLEOTIDE SEQUENCE</scope>
    <source>
        <strain evidence="2">Anoxic2_5</strain>
    </source>
</reference>
<dbReference type="EMBL" id="KR029589">
    <property type="protein sequence ID" value="AKH47190.1"/>
    <property type="molecule type" value="Genomic_DNA"/>
</dbReference>
<dbReference type="CDD" id="cd15482">
    <property type="entry name" value="Sialidase_non-viral"/>
    <property type="match status" value="1"/>
</dbReference>
<accession>A0A0F7L5L8</accession>
<organism evidence="2">
    <name type="scientific">uncultured marine virus</name>
    <dbReference type="NCBI Taxonomy" id="186617"/>
    <lineage>
        <taxon>Viruses</taxon>
        <taxon>environmental samples</taxon>
    </lineage>
</organism>
<dbReference type="SUPFAM" id="SSF50939">
    <property type="entry name" value="Sialidases"/>
    <property type="match status" value="1"/>
</dbReference>
<feature type="domain" description="Sialidase" evidence="1">
    <location>
        <begin position="144"/>
        <end position="373"/>
    </location>
</feature>
<proteinExistence type="predicted"/>
<evidence type="ECO:0000259" key="1">
    <source>
        <dbReference type="Pfam" id="PF13088"/>
    </source>
</evidence>
<protein>
    <recommendedName>
        <fullName evidence="1">Sialidase domain-containing protein</fullName>
    </recommendedName>
</protein>
<dbReference type="Gene3D" id="2.120.10.10">
    <property type="match status" value="1"/>
</dbReference>
<dbReference type="Pfam" id="PF13088">
    <property type="entry name" value="BNR_2"/>
    <property type="match status" value="1"/>
</dbReference>
<name>A0A0F7L5L8_9VIRU</name>
<reference evidence="2" key="2">
    <citation type="submission" date="2015-03" db="EMBL/GenBank/DDBJ databases">
        <authorList>
            <person name="Chow C.-E.T."/>
            <person name="Winget D.M."/>
            <person name="White R.A.III."/>
            <person name="Hallam S.J."/>
            <person name="Suttle C.A."/>
        </authorList>
    </citation>
    <scope>NUCLEOTIDE SEQUENCE</scope>
    <source>
        <strain evidence="2">Anoxic2_5</strain>
    </source>
</reference>
<evidence type="ECO:0000313" key="2">
    <source>
        <dbReference type="EMBL" id="AKH47190.1"/>
    </source>
</evidence>
<dbReference type="InterPro" id="IPR011040">
    <property type="entry name" value="Sialidase"/>
</dbReference>
<sequence length="1076" mass="115114">MMATDFAPPVMSGLMIPDPRIITANLDAADSTYSQAGPYPGAVVSQDTPRSAMTFRSSGAQSPMKALRLRCGRGGYPGVDGGAGGLLWQNEGDTDWYGWDPYQIFTGWEWVTHIADAVTAEANDPHVIPLSSNAVFCAHHYAATGAADDVVYTKTLTPGGTWSAPVSVTPTIRHAALHPCAVQLPDESILLLYWVTDTVGALAQIQVQRSTDGGATWALATTFALKDAVSTTTYTIGKLRVAYNNGSILLTADLMDGGLVHRLAQFASDDDGASFSTVEVWSSDVGRSFEPLALPDGGFLIVYVVNGTSNIESYKIGTAYQPATTGVAVTVSLQGDQECTAFVGQDGLLWVANVDGAGASMMLSTDGGATWTDATYSVGADSSTLIATGSSNQGLIEPSACALQGRMVLVGKTLSTGGNSNMDDNSIVVVYGGGSSTHTAPPAKGFSRTTDLISFRRTWWAFDEPDQFADYARQASGGSETDVLSVSGLTVTTSGPDHLYYEDTTAHEPSVNDVASSVGVQCELSVTSGGSVSSTTVALRILNADGTDDYEVMVRFSLTQFRVLDINGASTIGTVSVDMTSPVQFRFALGAGSFRCKYRTTTNPSDSARAWVDGPSSDAVTNDAATPNAQANVSFGNLNSPVAGSDVSVWRMLHVMTTAITEAGWEADQSNPADVFPRPISRHAIGIDDGVKVEAIDGPCYEGETWNVDTRYQYGVECMDPTIHPSPQRKHRTTDETQHEYAWDLHGLTANSRLGVQTVALYLEGINWRSGELFGKTNGGAYVSLGTIDSAVNRNGLKYSLVGDVVTVNTATTTDAAEYIHYNDFAGGTFFLADGKPRKIIRHTEGSWTDQLTRRPEFFLEGIDGTEATTGTVGAIWSPRLLVVVHNLQEYRHLKLRVDAQTTADGYLETGIATIGPVHIFGQGYSWGRRVTVTPNGSLTTRRDGSRVARRNGAPRMAVDLAWRDGVNEWTLYPTAGGNPVPNYMTGTSTGGTQPIATPYDTAHKVQGIAHELAEDMPCVYIPRIDRGTPDLVQYASRWDMLYGRIRGPVGLENIIGDSRAGEIWRIATVRIEQEQ</sequence>
<dbReference type="InterPro" id="IPR036278">
    <property type="entry name" value="Sialidase_sf"/>
</dbReference>